<dbReference type="PROSITE" id="PS50878">
    <property type="entry name" value="RT_POL"/>
    <property type="match status" value="1"/>
</dbReference>
<proteinExistence type="predicted"/>
<dbReference type="Ensembl" id="ENSSAUT00010004603.1">
    <property type="protein sequence ID" value="ENSSAUP00010004263.1"/>
    <property type="gene ID" value="ENSSAUG00010002214.1"/>
</dbReference>
<reference evidence="3" key="2">
    <citation type="submission" date="2025-08" db="UniProtKB">
        <authorList>
            <consortium name="Ensembl"/>
        </authorList>
    </citation>
    <scope>IDENTIFICATION</scope>
</reference>
<dbReference type="GeneTree" id="ENSGT01010000222343"/>
<name>A0A671TQE9_SPAAU</name>
<dbReference type="InParanoid" id="A0A671TQE9"/>
<reference evidence="3" key="1">
    <citation type="submission" date="2021-04" db="EMBL/GenBank/DDBJ databases">
        <authorList>
            <consortium name="Wellcome Sanger Institute Data Sharing"/>
        </authorList>
    </citation>
    <scope>NUCLEOTIDE SEQUENCE [LARGE SCALE GENOMIC DNA]</scope>
</reference>
<evidence type="ECO:0000256" key="1">
    <source>
        <dbReference type="SAM" id="MobiDB-lite"/>
    </source>
</evidence>
<dbReference type="OMA" id="WADDANI"/>
<evidence type="ECO:0000313" key="4">
    <source>
        <dbReference type="Proteomes" id="UP000472265"/>
    </source>
</evidence>
<dbReference type="InterPro" id="IPR043502">
    <property type="entry name" value="DNA/RNA_pol_sf"/>
</dbReference>
<reference evidence="3" key="3">
    <citation type="submission" date="2025-09" db="UniProtKB">
        <authorList>
            <consortium name="Ensembl"/>
        </authorList>
    </citation>
    <scope>IDENTIFICATION</scope>
</reference>
<dbReference type="CDD" id="cd01650">
    <property type="entry name" value="RT_nLTR_like"/>
    <property type="match status" value="1"/>
</dbReference>
<dbReference type="InterPro" id="IPR000477">
    <property type="entry name" value="RT_dom"/>
</dbReference>
<dbReference type="Proteomes" id="UP000472265">
    <property type="component" value="Chromosome 13"/>
</dbReference>
<feature type="compositionally biased region" description="Polar residues" evidence="1">
    <location>
        <begin position="507"/>
        <end position="524"/>
    </location>
</feature>
<evidence type="ECO:0000259" key="2">
    <source>
        <dbReference type="PROSITE" id="PS50878"/>
    </source>
</evidence>
<feature type="domain" description="Reverse transcriptase" evidence="2">
    <location>
        <begin position="165"/>
        <end position="442"/>
    </location>
</feature>
<dbReference type="AlphaFoldDB" id="A0A671TQE9"/>
<dbReference type="SUPFAM" id="SSF56672">
    <property type="entry name" value="DNA/RNA polymerases"/>
    <property type="match status" value="1"/>
</dbReference>
<accession>A0A671TQE9</accession>
<keyword evidence="4" id="KW-1185">Reference proteome</keyword>
<organism evidence="3 4">
    <name type="scientific">Sparus aurata</name>
    <name type="common">Gilthead sea bream</name>
    <dbReference type="NCBI Taxonomy" id="8175"/>
    <lineage>
        <taxon>Eukaryota</taxon>
        <taxon>Metazoa</taxon>
        <taxon>Chordata</taxon>
        <taxon>Craniata</taxon>
        <taxon>Vertebrata</taxon>
        <taxon>Euteleostomi</taxon>
        <taxon>Actinopterygii</taxon>
        <taxon>Neopterygii</taxon>
        <taxon>Teleostei</taxon>
        <taxon>Neoteleostei</taxon>
        <taxon>Acanthomorphata</taxon>
        <taxon>Eupercaria</taxon>
        <taxon>Spariformes</taxon>
        <taxon>Sparidae</taxon>
        <taxon>Sparus</taxon>
    </lineage>
</organism>
<protein>
    <recommendedName>
        <fullName evidence="2">Reverse transcriptase domain-containing protein</fullName>
    </recommendedName>
</protein>
<sequence length="524" mass="58440">MERAWRKSKLEVFHLAWHDSVLNYKRALNTARTAYFSSLINNNKHNPRFLFNTVAKLTQKPESVSCAPFNANYFLDFFCNKIDEIRIKINSSSLASSSNLVKNCPAADSELVSALNTFENISLQILSKIVSSSKPTTCVLDPFPAKLFKELWPALGPTMLNIVNSSLMTGVVPSSSKSAVVKPLLKKPHLDPGSLNNYRPVSNLPFFSKVLERVVSQQLSGYLLNNNLLEPFQSAFRACHSTETALTNVVNDILLTLDSNSTSVLILLDLSAAFDTIDHGILSDRLESQFGISGLALAWLKSYLSERTQCVSYNGTSSIFTAVKYGVPQGSVLGPLLFSLYISPLGQIIRSYGIHFHCYADDTQLYVPLKADDKSQITKLEACLYAVKKWMSENFLLLNSEKTEMMVIAPARQRHHVDQVTVTLNNFVISQSSTVKNLGVTFDSTLSFDQHIKEIIKIALNHLRNIAKIRSFLSTADAEILIHAFVWSRLDYCNALFSGLPREHQKSSNGSECCSQSLNTYKKI</sequence>
<dbReference type="Pfam" id="PF00078">
    <property type="entry name" value="RVT_1"/>
    <property type="match status" value="1"/>
</dbReference>
<feature type="region of interest" description="Disordered" evidence="1">
    <location>
        <begin position="503"/>
        <end position="524"/>
    </location>
</feature>
<dbReference type="PANTHER" id="PTHR33332">
    <property type="entry name" value="REVERSE TRANSCRIPTASE DOMAIN-CONTAINING PROTEIN"/>
    <property type="match status" value="1"/>
</dbReference>
<evidence type="ECO:0000313" key="3">
    <source>
        <dbReference type="Ensembl" id="ENSSAUP00010004263.1"/>
    </source>
</evidence>